<dbReference type="Pfam" id="PF07811">
    <property type="entry name" value="TadE"/>
    <property type="match status" value="1"/>
</dbReference>
<keyword evidence="1" id="KW-0472">Membrane</keyword>
<feature type="domain" description="TadE-like" evidence="2">
    <location>
        <begin position="22"/>
        <end position="64"/>
    </location>
</feature>
<gene>
    <name evidence="3" type="ORF">Mal52_61490</name>
</gene>
<dbReference type="KEGG" id="sdyn:Mal52_61490"/>
<evidence type="ECO:0000256" key="1">
    <source>
        <dbReference type="SAM" id="Phobius"/>
    </source>
</evidence>
<dbReference type="Proteomes" id="UP000319383">
    <property type="component" value="Chromosome"/>
</dbReference>
<proteinExistence type="predicted"/>
<protein>
    <submittedName>
        <fullName evidence="3">TadE-like protein</fullName>
    </submittedName>
</protein>
<reference evidence="3 4" key="1">
    <citation type="submission" date="2019-02" db="EMBL/GenBank/DDBJ databases">
        <title>Deep-cultivation of Planctomycetes and their phenomic and genomic characterization uncovers novel biology.</title>
        <authorList>
            <person name="Wiegand S."/>
            <person name="Jogler M."/>
            <person name="Boedeker C."/>
            <person name="Pinto D."/>
            <person name="Vollmers J."/>
            <person name="Rivas-Marin E."/>
            <person name="Kohn T."/>
            <person name="Peeters S.H."/>
            <person name="Heuer A."/>
            <person name="Rast P."/>
            <person name="Oberbeckmann S."/>
            <person name="Bunk B."/>
            <person name="Jeske O."/>
            <person name="Meyerdierks A."/>
            <person name="Storesund J.E."/>
            <person name="Kallscheuer N."/>
            <person name="Luecker S."/>
            <person name="Lage O.M."/>
            <person name="Pohl T."/>
            <person name="Merkel B.J."/>
            <person name="Hornburger P."/>
            <person name="Mueller R.-W."/>
            <person name="Bruemmer F."/>
            <person name="Labrenz M."/>
            <person name="Spormann A.M."/>
            <person name="Op den Camp H."/>
            <person name="Overmann J."/>
            <person name="Amann R."/>
            <person name="Jetten M.S.M."/>
            <person name="Mascher T."/>
            <person name="Medema M.H."/>
            <person name="Devos D.P."/>
            <person name="Kaster A.-K."/>
            <person name="Ovreas L."/>
            <person name="Rohde M."/>
            <person name="Galperin M.Y."/>
            <person name="Jogler C."/>
        </authorList>
    </citation>
    <scope>NUCLEOTIDE SEQUENCE [LARGE SCALE GENOMIC DNA]</scope>
    <source>
        <strain evidence="3 4">Mal52</strain>
    </source>
</reference>
<name>A0A517ZYP8_9PLAN</name>
<evidence type="ECO:0000313" key="4">
    <source>
        <dbReference type="Proteomes" id="UP000319383"/>
    </source>
</evidence>
<feature type="transmembrane region" description="Helical" evidence="1">
    <location>
        <begin position="21"/>
        <end position="43"/>
    </location>
</feature>
<dbReference type="AlphaFoldDB" id="A0A517ZYP8"/>
<sequence length="143" mass="15538">MFKRTPTSRPVERQDSAEHRHGTAAVEFAICLPVIALMFMGSIEAASMIFLKEALTVSSYEGARTAAKYDSETDDVVAKVEAMLELRNVSGAVITISPAEVSSAERGDQITVTVSIPCNANSLVPLQFFNDQLITVQSIMVRE</sequence>
<accession>A0A517ZYP8</accession>
<keyword evidence="4" id="KW-1185">Reference proteome</keyword>
<evidence type="ECO:0000259" key="2">
    <source>
        <dbReference type="Pfam" id="PF07811"/>
    </source>
</evidence>
<dbReference type="EMBL" id="CP036276">
    <property type="protein sequence ID" value="QDU47614.1"/>
    <property type="molecule type" value="Genomic_DNA"/>
</dbReference>
<organism evidence="3 4">
    <name type="scientific">Symmachiella dynata</name>
    <dbReference type="NCBI Taxonomy" id="2527995"/>
    <lineage>
        <taxon>Bacteria</taxon>
        <taxon>Pseudomonadati</taxon>
        <taxon>Planctomycetota</taxon>
        <taxon>Planctomycetia</taxon>
        <taxon>Planctomycetales</taxon>
        <taxon>Planctomycetaceae</taxon>
        <taxon>Symmachiella</taxon>
    </lineage>
</organism>
<keyword evidence="1" id="KW-1133">Transmembrane helix</keyword>
<evidence type="ECO:0000313" key="3">
    <source>
        <dbReference type="EMBL" id="QDU47614.1"/>
    </source>
</evidence>
<keyword evidence="1" id="KW-0812">Transmembrane</keyword>
<dbReference type="InterPro" id="IPR012495">
    <property type="entry name" value="TadE-like_dom"/>
</dbReference>